<evidence type="ECO:0000313" key="1">
    <source>
        <dbReference type="EMBL" id="GAA6132210.1"/>
    </source>
</evidence>
<reference evidence="3" key="2">
    <citation type="submission" date="2016-10" db="EMBL/GenBank/DDBJ databases">
        <authorList>
            <person name="Varghese N."/>
            <person name="Submissions S."/>
        </authorList>
    </citation>
    <scope>NUCLEOTIDE SEQUENCE [LARGE SCALE GENOMIC DNA]</scope>
    <source>
        <strain evidence="3">JCM 14963</strain>
    </source>
</reference>
<dbReference type="EMBL" id="LT629763">
    <property type="protein sequence ID" value="SDS62861.1"/>
    <property type="molecule type" value="Genomic_DNA"/>
</dbReference>
<sequence length="131" mass="15222">MRNEDGTFCKDCHFQLDEALTANKNYPCPSCGSTERYINMSMFEGVNLYDSWGAQSKDPKHPGKRKVRWETFVGWQRSHKLQSMVHKTRTIDRDNDTYQEIVTDPKTGEIIHRCEEPLSEHFGHGSAKRKS</sequence>
<evidence type="ECO:0000313" key="4">
    <source>
        <dbReference type="Proteomes" id="UP001486808"/>
    </source>
</evidence>
<keyword evidence="4" id="KW-1185">Reference proteome</keyword>
<dbReference type="OrthoDB" id="7066630at2"/>
<organism evidence="2 3">
    <name type="scientific">Halopseudomonas sabulinigri</name>
    <dbReference type="NCBI Taxonomy" id="472181"/>
    <lineage>
        <taxon>Bacteria</taxon>
        <taxon>Pseudomonadati</taxon>
        <taxon>Pseudomonadota</taxon>
        <taxon>Gammaproteobacteria</taxon>
        <taxon>Pseudomonadales</taxon>
        <taxon>Pseudomonadaceae</taxon>
        <taxon>Halopseudomonas</taxon>
    </lineage>
</organism>
<proteinExistence type="predicted"/>
<evidence type="ECO:0008006" key="5">
    <source>
        <dbReference type="Google" id="ProtNLM"/>
    </source>
</evidence>
<name>A0A1H1TS07_9GAMM</name>
<evidence type="ECO:0000313" key="3">
    <source>
        <dbReference type="Proteomes" id="UP000243413"/>
    </source>
</evidence>
<dbReference type="Proteomes" id="UP000243413">
    <property type="component" value="Chromosome I"/>
</dbReference>
<gene>
    <name evidence="1" type="ORF">NBRC116187_25700</name>
    <name evidence="2" type="ORF">SAMN05216271_2342</name>
</gene>
<reference evidence="1 4" key="3">
    <citation type="submission" date="2024-04" db="EMBL/GenBank/DDBJ databases">
        <title>Draft genome sequence of Halopseudomonas sabulinigri NBRC 116187.</title>
        <authorList>
            <person name="Miyakawa T."/>
            <person name="Kusuya Y."/>
            <person name="Miura T."/>
        </authorList>
    </citation>
    <scope>NUCLEOTIDE SEQUENCE [LARGE SCALE GENOMIC DNA]</scope>
    <source>
        <strain evidence="1 4">4NH20-0042</strain>
    </source>
</reference>
<dbReference type="Proteomes" id="UP001486808">
    <property type="component" value="Unassembled WGS sequence"/>
</dbReference>
<evidence type="ECO:0000313" key="2">
    <source>
        <dbReference type="EMBL" id="SDS62861.1"/>
    </source>
</evidence>
<reference evidence="2" key="1">
    <citation type="submission" date="2016-10" db="EMBL/GenBank/DDBJ databases">
        <authorList>
            <person name="de Groot N.N."/>
        </authorList>
    </citation>
    <scope>NUCLEOTIDE SEQUENCE [LARGE SCALE GENOMIC DNA]</scope>
    <source>
        <strain evidence="2">JCM 14963</strain>
    </source>
</reference>
<accession>A0A1H1TS07</accession>
<dbReference type="RefSeq" id="WP_157719357.1">
    <property type="nucleotide sequence ID" value="NZ_BAABWD010000003.1"/>
</dbReference>
<dbReference type="AlphaFoldDB" id="A0A1H1TS07"/>
<protein>
    <recommendedName>
        <fullName evidence="5">Zinc ribbon domain-containing protein</fullName>
    </recommendedName>
</protein>
<dbReference type="EMBL" id="BAABWD010000003">
    <property type="protein sequence ID" value="GAA6132210.1"/>
    <property type="molecule type" value="Genomic_DNA"/>
</dbReference>